<evidence type="ECO:0000256" key="1">
    <source>
        <dbReference type="ARBA" id="ARBA00022664"/>
    </source>
</evidence>
<feature type="domain" description="RRM" evidence="6">
    <location>
        <begin position="16"/>
        <end position="101"/>
    </location>
</feature>
<feature type="region of interest" description="Disordered" evidence="5">
    <location>
        <begin position="183"/>
        <end position="209"/>
    </location>
</feature>
<evidence type="ECO:0000256" key="3">
    <source>
        <dbReference type="ARBA" id="ARBA00023187"/>
    </source>
</evidence>
<dbReference type="Gene3D" id="3.30.70.330">
    <property type="match status" value="1"/>
</dbReference>
<evidence type="ECO:0000256" key="4">
    <source>
        <dbReference type="PROSITE-ProRule" id="PRU00176"/>
    </source>
</evidence>
<keyword evidence="7" id="KW-0808">Transferase</keyword>
<comment type="caution">
    <text evidence="7">The sequence shown here is derived from an EMBL/GenBank/DDBJ whole genome shotgun (WGS) entry which is preliminary data.</text>
</comment>
<evidence type="ECO:0000259" key="6">
    <source>
        <dbReference type="PROSITE" id="PS50102"/>
    </source>
</evidence>
<reference evidence="7" key="1">
    <citation type="journal article" date="2022" name="Int. J. Mol. Sci.">
        <title>Draft Genome of Tanacetum Coccineum: Genomic Comparison of Closely Related Tanacetum-Family Plants.</title>
        <authorList>
            <person name="Yamashiro T."/>
            <person name="Shiraishi A."/>
            <person name="Nakayama K."/>
            <person name="Satake H."/>
        </authorList>
    </citation>
    <scope>NUCLEOTIDE SEQUENCE</scope>
</reference>
<protein>
    <submittedName>
        <fullName evidence="7">RNA-directed DNA polymerase, eukaryota</fullName>
    </submittedName>
</protein>
<keyword evidence="4" id="KW-0694">RNA-binding</keyword>
<keyword evidence="7" id="KW-0695">RNA-directed DNA polymerase</keyword>
<keyword evidence="2" id="KW-0747">Spliceosome</keyword>
<keyword evidence="3" id="KW-0508">mRNA splicing</keyword>
<keyword evidence="1" id="KW-0507">mRNA processing</keyword>
<reference evidence="7" key="2">
    <citation type="submission" date="2022-01" db="EMBL/GenBank/DDBJ databases">
        <authorList>
            <person name="Yamashiro T."/>
            <person name="Shiraishi A."/>
            <person name="Satake H."/>
            <person name="Nakayama K."/>
        </authorList>
    </citation>
    <scope>NUCLEOTIDE SEQUENCE</scope>
</reference>
<dbReference type="InterPro" id="IPR035979">
    <property type="entry name" value="RBD_domain_sf"/>
</dbReference>
<gene>
    <name evidence="7" type="ORF">Tco_1029627</name>
</gene>
<evidence type="ECO:0000256" key="2">
    <source>
        <dbReference type="ARBA" id="ARBA00022728"/>
    </source>
</evidence>
<evidence type="ECO:0000313" key="7">
    <source>
        <dbReference type="EMBL" id="GJT70341.1"/>
    </source>
</evidence>
<proteinExistence type="predicted"/>
<sequence length="257" mass="29484">MRSSRSKEDEVQRISTSVFVTNFPEVFSAKDLWNTCKQYGQVVDAYIPNKRSKAGKRFGFVRFVKVFDTERLVNNLCTDEDTFDDEFGKDNSKVNMNFNSEGESDKEEVQETIFSSHKVESKGRDDINDDDDVLISDDPFKIYDLLEKQKCKEGDKKFDKVDKLNGKEQGYTENANEQVNNVEEKSNKDMSSLKEEDKESRCSGHFRRVEGPKTGGSILQLLDDVVKVGQTMGYKMDGCVSNIEEIIKSRGENEFYQ</sequence>
<dbReference type="Proteomes" id="UP001151760">
    <property type="component" value="Unassembled WGS sequence"/>
</dbReference>
<dbReference type="SUPFAM" id="SSF54928">
    <property type="entry name" value="RNA-binding domain, RBD"/>
    <property type="match status" value="1"/>
</dbReference>
<dbReference type="InterPro" id="IPR050907">
    <property type="entry name" value="SRSF"/>
</dbReference>
<dbReference type="InterPro" id="IPR012677">
    <property type="entry name" value="Nucleotide-bd_a/b_plait_sf"/>
</dbReference>
<dbReference type="Pfam" id="PF00076">
    <property type="entry name" value="RRM_1"/>
    <property type="match status" value="1"/>
</dbReference>
<keyword evidence="7" id="KW-0548">Nucleotidyltransferase</keyword>
<organism evidence="7 8">
    <name type="scientific">Tanacetum coccineum</name>
    <dbReference type="NCBI Taxonomy" id="301880"/>
    <lineage>
        <taxon>Eukaryota</taxon>
        <taxon>Viridiplantae</taxon>
        <taxon>Streptophyta</taxon>
        <taxon>Embryophyta</taxon>
        <taxon>Tracheophyta</taxon>
        <taxon>Spermatophyta</taxon>
        <taxon>Magnoliopsida</taxon>
        <taxon>eudicotyledons</taxon>
        <taxon>Gunneridae</taxon>
        <taxon>Pentapetalae</taxon>
        <taxon>asterids</taxon>
        <taxon>campanulids</taxon>
        <taxon>Asterales</taxon>
        <taxon>Asteraceae</taxon>
        <taxon>Asteroideae</taxon>
        <taxon>Anthemideae</taxon>
        <taxon>Anthemidinae</taxon>
        <taxon>Tanacetum</taxon>
    </lineage>
</organism>
<dbReference type="SMART" id="SM00360">
    <property type="entry name" value="RRM"/>
    <property type="match status" value="1"/>
</dbReference>
<dbReference type="InterPro" id="IPR000504">
    <property type="entry name" value="RRM_dom"/>
</dbReference>
<evidence type="ECO:0000313" key="8">
    <source>
        <dbReference type="Proteomes" id="UP001151760"/>
    </source>
</evidence>
<keyword evidence="8" id="KW-1185">Reference proteome</keyword>
<dbReference type="PANTHER" id="PTHR23147">
    <property type="entry name" value="SERINE/ARGININE RICH SPLICING FACTOR"/>
    <property type="match status" value="1"/>
</dbReference>
<dbReference type="GO" id="GO:0003964">
    <property type="term" value="F:RNA-directed DNA polymerase activity"/>
    <property type="evidence" value="ECO:0007669"/>
    <property type="project" value="UniProtKB-KW"/>
</dbReference>
<dbReference type="CDD" id="cd00590">
    <property type="entry name" value="RRM_SF"/>
    <property type="match status" value="1"/>
</dbReference>
<accession>A0ABQ5G473</accession>
<evidence type="ECO:0000256" key="5">
    <source>
        <dbReference type="SAM" id="MobiDB-lite"/>
    </source>
</evidence>
<name>A0ABQ5G473_9ASTR</name>
<dbReference type="EMBL" id="BQNB010018068">
    <property type="protein sequence ID" value="GJT70341.1"/>
    <property type="molecule type" value="Genomic_DNA"/>
</dbReference>
<dbReference type="PROSITE" id="PS50102">
    <property type="entry name" value="RRM"/>
    <property type="match status" value="1"/>
</dbReference>